<dbReference type="EMBL" id="JACBZT010000001">
    <property type="protein sequence ID" value="NYJ05293.1"/>
    <property type="molecule type" value="Genomic_DNA"/>
</dbReference>
<name>A0A853CGV7_9ACTN</name>
<keyword evidence="5" id="KW-1185">Reference proteome</keyword>
<dbReference type="InterPro" id="IPR003870">
    <property type="entry name" value="DUF222"/>
</dbReference>
<dbReference type="Gene3D" id="1.10.30.50">
    <property type="match status" value="1"/>
</dbReference>
<reference evidence="4 5" key="1">
    <citation type="submission" date="2020-07" db="EMBL/GenBank/DDBJ databases">
        <title>Sequencing the genomes of 1000 actinobacteria strains.</title>
        <authorList>
            <person name="Klenk H.-P."/>
        </authorList>
    </citation>
    <scope>NUCLEOTIDE SEQUENCE [LARGE SCALE GENOMIC DNA]</scope>
    <source>
        <strain evidence="4 5">DSM 104001</strain>
    </source>
</reference>
<organism evidence="4 5">
    <name type="scientific">Petropleomorpha daqingensis</name>
    <dbReference type="NCBI Taxonomy" id="2026353"/>
    <lineage>
        <taxon>Bacteria</taxon>
        <taxon>Bacillati</taxon>
        <taxon>Actinomycetota</taxon>
        <taxon>Actinomycetes</taxon>
        <taxon>Geodermatophilales</taxon>
        <taxon>Geodermatophilaceae</taxon>
        <taxon>Petropleomorpha</taxon>
    </lineage>
</organism>
<dbReference type="GO" id="GO:0004519">
    <property type="term" value="F:endonuclease activity"/>
    <property type="evidence" value="ECO:0007669"/>
    <property type="project" value="InterPro"/>
</dbReference>
<evidence type="ECO:0000313" key="5">
    <source>
        <dbReference type="Proteomes" id="UP000541969"/>
    </source>
</evidence>
<dbReference type="InterPro" id="IPR002711">
    <property type="entry name" value="HNH"/>
</dbReference>
<proteinExistence type="inferred from homology"/>
<feature type="region of interest" description="Disordered" evidence="2">
    <location>
        <begin position="427"/>
        <end position="485"/>
    </location>
</feature>
<dbReference type="Pfam" id="PF02720">
    <property type="entry name" value="DUF222"/>
    <property type="match status" value="1"/>
</dbReference>
<dbReference type="GO" id="GO:0003676">
    <property type="term" value="F:nucleic acid binding"/>
    <property type="evidence" value="ECO:0007669"/>
    <property type="project" value="InterPro"/>
</dbReference>
<dbReference type="Proteomes" id="UP000541969">
    <property type="component" value="Unassembled WGS sequence"/>
</dbReference>
<dbReference type="InterPro" id="IPR003615">
    <property type="entry name" value="HNH_nuc"/>
</dbReference>
<sequence>MSSSDRDVPIEELAAAITAGAVRLAAATASWLRLVAEFDERGGWQGVGIRSCAEWLAWQCGLGPGAAREHVRVARALRSLRAIDAAFATGRLSYSKVRALTRIAEPGCEAALLELALSATASQTERFCRTWRRVDDETADQRRPEERLLFEYTTDDEGFFTLRVRGPVDQGAPMMAAIESLAERDARRERAQNKKAAAGHEQVRRDGGAVDPDLAERCAEDAAVGLARERTTARRITALTALAEARAAMDRRPGDPPRREVVVHVDADVLADDTAAGRAHYEGGSAVTGAQARRLMCEASVVAMLEKGREPLAVGRRRRLATKAQRRALLRRDGGCARPGCPETRLERLHAHHLRHWLFGGRTDLANLVLLCDNDHGLVHDQDLVMSRQDGRLVVLDDDGRHVWGTADAAFAEGLAGLGTDPASHPAFVGVQPFDQVSGRRPAPRRPARPCRPAGRRDSVRPASQRRRIDRVLFPHGAPDDLPDTLQERYDRMDLRYAVSVLMTNRDLARRLAAETGTPVDDVPAGTSGAGRG</sequence>
<dbReference type="AlphaFoldDB" id="A0A853CGV7"/>
<protein>
    <recommendedName>
        <fullName evidence="3">HNH nuclease domain-containing protein</fullName>
    </recommendedName>
</protein>
<dbReference type="CDD" id="cd00085">
    <property type="entry name" value="HNHc"/>
    <property type="match status" value="1"/>
</dbReference>
<dbReference type="RefSeq" id="WP_179715898.1">
    <property type="nucleotide sequence ID" value="NZ_JACBZT010000001.1"/>
</dbReference>
<dbReference type="SMART" id="SM00507">
    <property type="entry name" value="HNHc"/>
    <property type="match status" value="1"/>
</dbReference>
<evidence type="ECO:0000259" key="3">
    <source>
        <dbReference type="SMART" id="SM00507"/>
    </source>
</evidence>
<dbReference type="GO" id="GO:0008270">
    <property type="term" value="F:zinc ion binding"/>
    <property type="evidence" value="ECO:0007669"/>
    <property type="project" value="InterPro"/>
</dbReference>
<evidence type="ECO:0000256" key="1">
    <source>
        <dbReference type="ARBA" id="ARBA00023450"/>
    </source>
</evidence>
<comment type="caution">
    <text evidence="4">The sequence shown here is derived from an EMBL/GenBank/DDBJ whole genome shotgun (WGS) entry which is preliminary data.</text>
</comment>
<gene>
    <name evidence="4" type="ORF">GGQ55_001571</name>
</gene>
<evidence type="ECO:0000256" key="2">
    <source>
        <dbReference type="SAM" id="MobiDB-lite"/>
    </source>
</evidence>
<dbReference type="Pfam" id="PF01844">
    <property type="entry name" value="HNH"/>
    <property type="match status" value="1"/>
</dbReference>
<feature type="domain" description="HNH nuclease" evidence="3">
    <location>
        <begin position="324"/>
        <end position="377"/>
    </location>
</feature>
<comment type="similarity">
    <text evidence="1">Belongs to the Rv1128c/1148c/1588c/1702c/1945/3466 family.</text>
</comment>
<evidence type="ECO:0000313" key="4">
    <source>
        <dbReference type="EMBL" id="NYJ05293.1"/>
    </source>
</evidence>
<accession>A0A853CGV7</accession>